<feature type="compositionally biased region" description="Polar residues" evidence="1">
    <location>
        <begin position="30"/>
        <end position="45"/>
    </location>
</feature>
<feature type="compositionally biased region" description="Low complexity" evidence="1">
    <location>
        <begin position="1"/>
        <end position="11"/>
    </location>
</feature>
<evidence type="ECO:0000313" key="2">
    <source>
        <dbReference type="EMBL" id="BAC76984.1"/>
    </source>
</evidence>
<feature type="compositionally biased region" description="Basic residues" evidence="1">
    <location>
        <begin position="46"/>
        <end position="55"/>
    </location>
</feature>
<feature type="region of interest" description="Disordered" evidence="1">
    <location>
        <begin position="93"/>
        <end position="116"/>
    </location>
</feature>
<feature type="region of interest" description="Disordered" evidence="1">
    <location>
        <begin position="157"/>
        <end position="249"/>
    </location>
</feature>
<feature type="compositionally biased region" description="Basic and acidic residues" evidence="1">
    <location>
        <begin position="185"/>
        <end position="196"/>
    </location>
</feature>
<feature type="compositionally biased region" description="Basic and acidic residues" evidence="1">
    <location>
        <begin position="206"/>
        <end position="231"/>
    </location>
</feature>
<protein>
    <submittedName>
        <fullName evidence="2">Fibroin-like</fullName>
    </submittedName>
</protein>
<reference evidence="3" key="2">
    <citation type="journal article" date="2008" name="Nucleic Acids Res.">
        <title>The rice annotation project database (RAP-DB): 2008 update.</title>
        <authorList>
            <consortium name="The rice annotation project (RAP)"/>
        </authorList>
    </citation>
    <scope>GENOME REANNOTATION</scope>
    <source>
        <strain evidence="3">cv. Nipponbare</strain>
    </source>
</reference>
<proteinExistence type="predicted"/>
<dbReference type="EMBL" id="AP000616">
    <property type="protein sequence ID" value="BAC76984.1"/>
    <property type="molecule type" value="Genomic_DNA"/>
</dbReference>
<sequence>MAAGPRAAARLAVDRAHGREDGGRRLTGRDLTQSSGPGTEVASTWKSRRMGRQRRPGRLIRQLTACGGIRRTAASRKGQLALAAGGGEGELIPRLGSGRGRATTAGGGGQSRRHADVAAREESEGCAGLGLAEPVWCCDAHAVTRDPMVTGGARTAALCGGGSGDTARRQRRRPTALGQPGGGQRDPRGRGGERNRRERSRRWRRQSPESKKGENTTRRRGFDSKGWEHLRGSRNPFPASDWTERHRGWLATRDGLRDRAWRPAS</sequence>
<dbReference type="Proteomes" id="UP000000763">
    <property type="component" value="Chromosome 6"/>
</dbReference>
<accession>Q7Y0X5</accession>
<gene>
    <name evidence="2" type="primary">P0514G12.18</name>
</gene>
<organism evidence="2 3">
    <name type="scientific">Oryza sativa subsp. japonica</name>
    <name type="common">Rice</name>
    <dbReference type="NCBI Taxonomy" id="39947"/>
    <lineage>
        <taxon>Eukaryota</taxon>
        <taxon>Viridiplantae</taxon>
        <taxon>Streptophyta</taxon>
        <taxon>Embryophyta</taxon>
        <taxon>Tracheophyta</taxon>
        <taxon>Spermatophyta</taxon>
        <taxon>Magnoliopsida</taxon>
        <taxon>Liliopsida</taxon>
        <taxon>Poales</taxon>
        <taxon>Poaceae</taxon>
        <taxon>BOP clade</taxon>
        <taxon>Oryzoideae</taxon>
        <taxon>Oryzeae</taxon>
        <taxon>Oryzinae</taxon>
        <taxon>Oryza</taxon>
        <taxon>Oryza sativa</taxon>
    </lineage>
</organism>
<evidence type="ECO:0000256" key="1">
    <source>
        <dbReference type="SAM" id="MobiDB-lite"/>
    </source>
</evidence>
<evidence type="ECO:0000313" key="3">
    <source>
        <dbReference type="Proteomes" id="UP000000763"/>
    </source>
</evidence>
<dbReference type="AlphaFoldDB" id="Q7Y0X5"/>
<feature type="region of interest" description="Disordered" evidence="1">
    <location>
        <begin position="1"/>
        <end position="55"/>
    </location>
</feature>
<reference evidence="3" key="1">
    <citation type="journal article" date="2005" name="Nature">
        <title>The map-based sequence of the rice genome.</title>
        <authorList>
            <consortium name="International rice genome sequencing project (IRGSP)"/>
            <person name="Matsumoto T."/>
            <person name="Wu J."/>
            <person name="Kanamori H."/>
            <person name="Katayose Y."/>
            <person name="Fujisawa M."/>
            <person name="Namiki N."/>
            <person name="Mizuno H."/>
            <person name="Yamamoto K."/>
            <person name="Antonio B.A."/>
            <person name="Baba T."/>
            <person name="Sakata K."/>
            <person name="Nagamura Y."/>
            <person name="Aoki H."/>
            <person name="Arikawa K."/>
            <person name="Arita K."/>
            <person name="Bito T."/>
            <person name="Chiden Y."/>
            <person name="Fujitsuka N."/>
            <person name="Fukunaka R."/>
            <person name="Hamada M."/>
            <person name="Harada C."/>
            <person name="Hayashi A."/>
            <person name="Hijishita S."/>
            <person name="Honda M."/>
            <person name="Hosokawa S."/>
            <person name="Ichikawa Y."/>
            <person name="Idonuma A."/>
            <person name="Iijima M."/>
            <person name="Ikeda M."/>
            <person name="Ikeno M."/>
            <person name="Ito K."/>
            <person name="Ito S."/>
            <person name="Ito T."/>
            <person name="Ito Y."/>
            <person name="Ito Y."/>
            <person name="Iwabuchi A."/>
            <person name="Kamiya K."/>
            <person name="Karasawa W."/>
            <person name="Kurita K."/>
            <person name="Katagiri S."/>
            <person name="Kikuta A."/>
            <person name="Kobayashi H."/>
            <person name="Kobayashi N."/>
            <person name="Machita K."/>
            <person name="Maehara T."/>
            <person name="Masukawa M."/>
            <person name="Mizubayashi T."/>
            <person name="Mukai Y."/>
            <person name="Nagasaki H."/>
            <person name="Nagata Y."/>
            <person name="Naito S."/>
            <person name="Nakashima M."/>
            <person name="Nakama Y."/>
            <person name="Nakamichi Y."/>
            <person name="Nakamura M."/>
            <person name="Meguro A."/>
            <person name="Negishi M."/>
            <person name="Ohta I."/>
            <person name="Ohta T."/>
            <person name="Okamoto M."/>
            <person name="Ono N."/>
            <person name="Saji S."/>
            <person name="Sakaguchi M."/>
            <person name="Sakai K."/>
            <person name="Shibata M."/>
            <person name="Shimokawa T."/>
            <person name="Song J."/>
            <person name="Takazaki Y."/>
            <person name="Terasawa K."/>
            <person name="Tsugane M."/>
            <person name="Tsuji K."/>
            <person name="Ueda S."/>
            <person name="Waki K."/>
            <person name="Yamagata H."/>
            <person name="Yamamoto M."/>
            <person name="Yamamoto S."/>
            <person name="Yamane H."/>
            <person name="Yoshiki S."/>
            <person name="Yoshihara R."/>
            <person name="Yukawa K."/>
            <person name="Zhong H."/>
            <person name="Yano M."/>
            <person name="Yuan Q."/>
            <person name="Ouyang S."/>
            <person name="Liu J."/>
            <person name="Jones K.M."/>
            <person name="Gansberger K."/>
            <person name="Moffat K."/>
            <person name="Hill J."/>
            <person name="Bera J."/>
            <person name="Fadrosh D."/>
            <person name="Jin S."/>
            <person name="Johri S."/>
            <person name="Kim M."/>
            <person name="Overton L."/>
            <person name="Reardon M."/>
            <person name="Tsitrin T."/>
            <person name="Vuong H."/>
            <person name="Weaver B."/>
            <person name="Ciecko A."/>
            <person name="Tallon L."/>
            <person name="Jackson J."/>
            <person name="Pai G."/>
            <person name="Aken S.V."/>
            <person name="Utterback T."/>
            <person name="Reidmuller S."/>
            <person name="Feldblyum T."/>
            <person name="Hsiao J."/>
            <person name="Zismann V."/>
            <person name="Iobst S."/>
            <person name="de Vazeille A.R."/>
            <person name="Buell C.R."/>
            <person name="Ying K."/>
            <person name="Li Y."/>
            <person name="Lu T."/>
            <person name="Huang Y."/>
            <person name="Zhao Q."/>
            <person name="Feng Q."/>
            <person name="Zhang L."/>
            <person name="Zhu J."/>
            <person name="Weng Q."/>
            <person name="Mu J."/>
            <person name="Lu Y."/>
            <person name="Fan D."/>
            <person name="Liu Y."/>
            <person name="Guan J."/>
            <person name="Zhang Y."/>
            <person name="Yu S."/>
            <person name="Liu X."/>
            <person name="Zhang Y."/>
            <person name="Hong G."/>
            <person name="Han B."/>
            <person name="Choisne N."/>
            <person name="Demange N."/>
            <person name="Orjeda G."/>
            <person name="Samain S."/>
            <person name="Cattolico L."/>
            <person name="Pelletier E."/>
            <person name="Couloux A."/>
            <person name="Segurens B."/>
            <person name="Wincker P."/>
            <person name="D'Hont A."/>
            <person name="Scarpelli C."/>
            <person name="Weissenbach J."/>
            <person name="Salanoubat M."/>
            <person name="Quetier F."/>
            <person name="Yu Y."/>
            <person name="Kim H.R."/>
            <person name="Rambo T."/>
            <person name="Currie J."/>
            <person name="Collura K."/>
            <person name="Luo M."/>
            <person name="Yang T."/>
            <person name="Ammiraju J.S.S."/>
            <person name="Engler F."/>
            <person name="Soderlund C."/>
            <person name="Wing R.A."/>
            <person name="Palmer L.E."/>
            <person name="de la Bastide M."/>
            <person name="Spiegel L."/>
            <person name="Nascimento L."/>
            <person name="Zutavern T."/>
            <person name="O'Shaughnessy A."/>
            <person name="Dike S."/>
            <person name="Dedhia N."/>
            <person name="Preston R."/>
            <person name="Balija V."/>
            <person name="McCombie W.R."/>
            <person name="Chow T."/>
            <person name="Chen H."/>
            <person name="Chung M."/>
            <person name="Chen C."/>
            <person name="Shaw J."/>
            <person name="Wu H."/>
            <person name="Hsiao K."/>
            <person name="Chao Y."/>
            <person name="Chu M."/>
            <person name="Cheng C."/>
            <person name="Hour A."/>
            <person name="Lee P."/>
            <person name="Lin S."/>
            <person name="Lin Y."/>
            <person name="Liou J."/>
            <person name="Liu S."/>
            <person name="Hsing Y."/>
            <person name="Raghuvanshi S."/>
            <person name="Mohanty A."/>
            <person name="Bharti A.K."/>
            <person name="Gaur A."/>
            <person name="Gupta V."/>
            <person name="Kumar D."/>
            <person name="Ravi V."/>
            <person name="Vij S."/>
            <person name="Kapur A."/>
            <person name="Khurana P."/>
            <person name="Khurana P."/>
            <person name="Khurana J.P."/>
            <person name="Tyagi A.K."/>
            <person name="Gaikwad K."/>
            <person name="Singh A."/>
            <person name="Dalal V."/>
            <person name="Srivastava S."/>
            <person name="Dixit A."/>
            <person name="Pal A.K."/>
            <person name="Ghazi I.A."/>
            <person name="Yadav M."/>
            <person name="Pandit A."/>
            <person name="Bhargava A."/>
            <person name="Sureshbabu K."/>
            <person name="Batra K."/>
            <person name="Sharma T.R."/>
            <person name="Mohapatra T."/>
            <person name="Singh N.K."/>
            <person name="Messing J."/>
            <person name="Nelson A.B."/>
            <person name="Fuks G."/>
            <person name="Kavchok S."/>
            <person name="Keizer G."/>
            <person name="Linton E."/>
            <person name="Llaca V."/>
            <person name="Song R."/>
            <person name="Tanyolac B."/>
            <person name="Young S."/>
            <person name="Ho-Il K."/>
            <person name="Hahn J.H."/>
            <person name="Sangsakoo G."/>
            <person name="Vanavichit A."/>
            <person name="de Mattos Luiz.A.T."/>
            <person name="Zimmer P.D."/>
            <person name="Malone G."/>
            <person name="Dellagostin O."/>
            <person name="de Oliveira A.C."/>
            <person name="Bevan M."/>
            <person name="Bancroft I."/>
            <person name="Minx P."/>
            <person name="Cordum H."/>
            <person name="Wilson R."/>
            <person name="Cheng Z."/>
            <person name="Jin W."/>
            <person name="Jiang J."/>
            <person name="Leong S.A."/>
            <person name="Iwama H."/>
            <person name="Gojobori T."/>
            <person name="Itoh T."/>
            <person name="Niimura Y."/>
            <person name="Fujii Y."/>
            <person name="Habara T."/>
            <person name="Sakai H."/>
            <person name="Sato Y."/>
            <person name="Wilson G."/>
            <person name="Kumar K."/>
            <person name="McCouch S."/>
            <person name="Juretic N."/>
            <person name="Hoen D."/>
            <person name="Wright S."/>
            <person name="Bruskiewich R."/>
            <person name="Bureau T."/>
            <person name="Miyao A."/>
            <person name="Hirochika H."/>
            <person name="Nishikawa T."/>
            <person name="Kadowaki K."/>
            <person name="Sugiura M."/>
            <person name="Burr B."/>
            <person name="Sasaki T."/>
        </authorList>
    </citation>
    <scope>NUCLEOTIDE SEQUENCE [LARGE SCALE GENOMIC DNA]</scope>
    <source>
        <strain evidence="3">cv. Nipponbare</strain>
    </source>
</reference>
<name>Q7Y0X5_ORYSJ</name>
<feature type="compositionally biased region" description="Basic and acidic residues" evidence="1">
    <location>
        <begin position="12"/>
        <end position="28"/>
    </location>
</feature>